<proteinExistence type="predicted"/>
<protein>
    <recommendedName>
        <fullName evidence="3">SF4 helicase domain-containing protein</fullName>
    </recommendedName>
</protein>
<name>A0A0H5PB68_NOCFR</name>
<dbReference type="AlphaFoldDB" id="A0A0H5PB68"/>
<evidence type="ECO:0008006" key="3">
    <source>
        <dbReference type="Google" id="ProtNLM"/>
    </source>
</evidence>
<organism evidence="1 2">
    <name type="scientific">Nocardia farcinica</name>
    <dbReference type="NCBI Taxonomy" id="37329"/>
    <lineage>
        <taxon>Bacteria</taxon>
        <taxon>Bacillati</taxon>
        <taxon>Actinomycetota</taxon>
        <taxon>Actinomycetes</taxon>
        <taxon>Mycobacteriales</taxon>
        <taxon>Nocardiaceae</taxon>
        <taxon>Nocardia</taxon>
    </lineage>
</organism>
<dbReference type="SUPFAM" id="SSF52540">
    <property type="entry name" value="P-loop containing nucleoside triphosphate hydrolases"/>
    <property type="match status" value="1"/>
</dbReference>
<dbReference type="KEGG" id="nfr:ERS450000_03499"/>
<dbReference type="InterPro" id="IPR027417">
    <property type="entry name" value="P-loop_NTPase"/>
</dbReference>
<sequence length="196" mass="21389">MPLEESARHVLEGNLAAYAADLEKVPIRLSYDASPSLDTIESLMESYEEVYGDYPALVIVDNVTNVRAESADGDDPFSGLESLMDYFHTMARQTEACTWGLHHVTGKYNDANEPIPLSGVKGQITRVPEMVLTLHKRTSAFGQETLCVSTVKNRGGKADASGATYAELEFVGDTMQIRDATSAPNVDTEQDFDFGS</sequence>
<dbReference type="Proteomes" id="UP000057820">
    <property type="component" value="Plasmid 2"/>
</dbReference>
<accession>A0A0H5PB68</accession>
<dbReference type="Gene3D" id="3.40.50.300">
    <property type="entry name" value="P-loop containing nucleotide triphosphate hydrolases"/>
    <property type="match status" value="1"/>
</dbReference>
<evidence type="ECO:0000313" key="1">
    <source>
        <dbReference type="EMBL" id="CRY79846.1"/>
    </source>
</evidence>
<reference evidence="2" key="1">
    <citation type="submission" date="2015-03" db="EMBL/GenBank/DDBJ databases">
        <authorList>
            <consortium name="Pathogen Informatics"/>
        </authorList>
    </citation>
    <scope>NUCLEOTIDE SEQUENCE [LARGE SCALE GENOMIC DNA]</scope>
    <source>
        <strain evidence="2">NCTC11134</strain>
        <plasmid evidence="2">2</plasmid>
    </source>
</reference>
<evidence type="ECO:0000313" key="2">
    <source>
        <dbReference type="Proteomes" id="UP000057820"/>
    </source>
</evidence>
<gene>
    <name evidence="1" type="ORF">ERS450000_03499</name>
</gene>
<dbReference type="EMBL" id="LN868939">
    <property type="protein sequence ID" value="CRY79846.1"/>
    <property type="molecule type" value="Genomic_DNA"/>
</dbReference>
<keyword evidence="1" id="KW-0614">Plasmid</keyword>
<geneLocation type="plasmid" evidence="1">
    <name>2</name>
</geneLocation>